<evidence type="ECO:0000256" key="5">
    <source>
        <dbReference type="ARBA" id="ARBA00022676"/>
    </source>
</evidence>
<dbReference type="UniPathway" id="UPA00378"/>
<dbReference type="CDD" id="cd23285">
    <property type="entry name" value="beta-trefoil_MIR_PMT4-like"/>
    <property type="match status" value="2"/>
</dbReference>
<dbReference type="PROSITE" id="PS50919">
    <property type="entry name" value="MIR"/>
    <property type="match status" value="4"/>
</dbReference>
<feature type="domain" description="MIR" evidence="16">
    <location>
        <begin position="338"/>
        <end position="398"/>
    </location>
</feature>
<dbReference type="OrthoDB" id="292747at2759"/>
<comment type="subcellular location">
    <subcellularLocation>
        <location evidence="1">Endoplasmic reticulum membrane</location>
        <topology evidence="1">Multi-pass membrane protein</topology>
    </subcellularLocation>
</comment>
<dbReference type="STRING" id="1344416.A0A139A9Y6"/>
<keyword evidence="11 15" id="KW-0472">Membrane</keyword>
<feature type="region of interest" description="Disordered" evidence="14">
    <location>
        <begin position="662"/>
        <end position="681"/>
    </location>
</feature>
<evidence type="ECO:0000256" key="8">
    <source>
        <dbReference type="ARBA" id="ARBA00022737"/>
    </source>
</evidence>
<dbReference type="SMART" id="SM00472">
    <property type="entry name" value="MIR"/>
    <property type="match status" value="6"/>
</dbReference>
<evidence type="ECO:0000256" key="12">
    <source>
        <dbReference type="ARBA" id="ARBA00045085"/>
    </source>
</evidence>
<keyword evidence="10 15" id="KW-1133">Transmembrane helix</keyword>
<sequence>MEDRASSGIAIKGTQGARKRHQDRAVLDVDSQKLDVPKVHGALLGETLPGRIHLAIQHKWTATLLVFTVLAFITRFWQISEPPQVVFDEVHFGKFASQYLRRTYFFDVHPPFGKLLFAFVGWLVGYDGHFDFENIGDDYVENNVPWVSMRALPALLGALHVPLCVDLARCLGYSHASTILVGALILFETAFITQCRLILLDSALIFFITLSSYCWVRFYLERYNPFDRKWWGWLAATGVSMGCAMGVKMVGFLVVLLVGVGTVADLWRLLDWRRGLSTATFVAHFLARALCLIALPIAVYLFWFWIHFAVLTRSGPGDAFMSHKFQSELQGSGMSGKSLVIPYGANITIRHRDTSVFLHSHPDTYPLRYEDNRVSSQGQQVTGYPHRDENNVWRIEPVDLEHYSNGTKPHPDDLKEGIRYVRNGDIVRLLHHNTMSRLLTHDVASPTMSTNMEITTIPFLDDPKRYTETLWRIETDGSDEGAKIRTVTNYVKFVSVVYKVGLYSHSQALPTWAYGQQEVNGNKNMKDRGAQWFIDEVWPDSEDGDASSEPVEEEESGLKEQAIPHYSVIRLQSSLNGRWLHSDSEVYPFKYEDQRISSSGQRVALAEGDPANFTHWVIEPVGAPFLHAQPIHKDDVGRTRYLRDGDLVRIAHERTSTDVFTHDVASPNTNTNMEVSTASRGDDKHIKESVWRVEMFPTTYTDVWKRPPPYRLPTRKLVLRGSKFRLVNTQHNVALSTQDQPLPLSWGAGLVEVNGNKDVRDGGGNIWSIPEVVQMLSQPPQPDVDLPPKQKSGGDAKKTNSAILADAEPVPKMSFLAKFVELQSLMIQHNALLTKSHPYQSKPIAWLFLHRGISFWETKGPPTWRQIYLLGNPFGWWSHVLGIALFALVWILDKVLLRRGVDEVGGVNRRWADRALGFIFIGWGLHYLPFFLMGRALFLHHYLPALVFGYIGTGGMVDFCVNVVGRGPSRVYGEEGRKPSNEEIRREWEDSIVVEQVPFRERSKFYGGIPMDGDNWRSTWLSWLVVSLFIAILLVGFYLFMQFAYGLPIYDLDQVRSKKFLSSWDFQFI</sequence>
<feature type="compositionally biased region" description="Basic and acidic residues" evidence="14">
    <location>
        <begin position="786"/>
        <end position="798"/>
    </location>
</feature>
<evidence type="ECO:0000256" key="3">
    <source>
        <dbReference type="ARBA" id="ARBA00007222"/>
    </source>
</evidence>
<feature type="transmembrane region" description="Helical" evidence="15">
    <location>
        <begin position="1020"/>
        <end position="1040"/>
    </location>
</feature>
<feature type="region of interest" description="Disordered" evidence="14">
    <location>
        <begin position="778"/>
        <end position="798"/>
    </location>
</feature>
<feature type="domain" description="MIR" evidence="16">
    <location>
        <begin position="418"/>
        <end position="476"/>
    </location>
</feature>
<dbReference type="InterPro" id="IPR036300">
    <property type="entry name" value="MIR_dom_sf"/>
</dbReference>
<dbReference type="Pfam" id="PF02815">
    <property type="entry name" value="MIR"/>
    <property type="match status" value="1"/>
</dbReference>
<keyword evidence="18" id="KW-1185">Reference proteome</keyword>
<comment type="catalytic activity">
    <reaction evidence="13">
        <text>a di-trans,poly-cis-dolichyl beta-D-mannosyl phosphate + L-seryl-[protein] = 3-O-(alpha-D-mannosyl)-L-seryl-[protein] + a di-trans,poly-cis-dolichyl phosphate + H(+)</text>
        <dbReference type="Rhea" id="RHEA:17377"/>
        <dbReference type="Rhea" id="RHEA-COMP:9863"/>
        <dbReference type="Rhea" id="RHEA-COMP:13546"/>
        <dbReference type="Rhea" id="RHEA-COMP:19498"/>
        <dbReference type="Rhea" id="RHEA-COMP:19501"/>
        <dbReference type="ChEBI" id="CHEBI:15378"/>
        <dbReference type="ChEBI" id="CHEBI:29999"/>
        <dbReference type="ChEBI" id="CHEBI:57683"/>
        <dbReference type="ChEBI" id="CHEBI:58211"/>
        <dbReference type="ChEBI" id="CHEBI:137321"/>
        <dbReference type="EC" id="2.4.1.109"/>
    </reaction>
</comment>
<keyword evidence="8" id="KW-0677">Repeat</keyword>
<dbReference type="PANTHER" id="PTHR10050:SF51">
    <property type="entry name" value="PROTEIN O-MANNOSYL-TRANSFERASE 1"/>
    <property type="match status" value="1"/>
</dbReference>
<dbReference type="GO" id="GO:0004169">
    <property type="term" value="F:dolichyl-phosphate-mannose-protein mannosyltransferase activity"/>
    <property type="evidence" value="ECO:0007669"/>
    <property type="project" value="UniProtKB-EC"/>
</dbReference>
<feature type="compositionally biased region" description="Acidic residues" evidence="14">
    <location>
        <begin position="539"/>
        <end position="555"/>
    </location>
</feature>
<gene>
    <name evidence="17" type="ORF">M427DRAFT_136511</name>
</gene>
<evidence type="ECO:0000256" key="4">
    <source>
        <dbReference type="ARBA" id="ARBA00012839"/>
    </source>
</evidence>
<feature type="domain" description="MIR" evidence="16">
    <location>
        <begin position="639"/>
        <end position="696"/>
    </location>
</feature>
<dbReference type="Pfam" id="PF16192">
    <property type="entry name" value="PMT_4TMC"/>
    <property type="match status" value="1"/>
</dbReference>
<accession>A0A139A9Y6</accession>
<evidence type="ECO:0000256" key="2">
    <source>
        <dbReference type="ARBA" id="ARBA00004922"/>
    </source>
</evidence>
<feature type="compositionally biased region" description="Polar residues" evidence="14">
    <location>
        <begin position="666"/>
        <end position="679"/>
    </location>
</feature>
<reference evidence="17 18" key="1">
    <citation type="journal article" date="2015" name="Genome Biol. Evol.">
        <title>Phylogenomic analyses indicate that early fungi evolved digesting cell walls of algal ancestors of land plants.</title>
        <authorList>
            <person name="Chang Y."/>
            <person name="Wang S."/>
            <person name="Sekimoto S."/>
            <person name="Aerts A.L."/>
            <person name="Choi C."/>
            <person name="Clum A."/>
            <person name="LaButti K.M."/>
            <person name="Lindquist E.A."/>
            <person name="Yee Ngan C."/>
            <person name="Ohm R.A."/>
            <person name="Salamov A.A."/>
            <person name="Grigoriev I.V."/>
            <person name="Spatafora J.W."/>
            <person name="Berbee M.L."/>
        </authorList>
    </citation>
    <scope>NUCLEOTIDE SEQUENCE [LARGE SCALE GENOMIC DNA]</scope>
    <source>
        <strain evidence="17 18">JEL478</strain>
    </source>
</reference>
<evidence type="ECO:0000256" key="7">
    <source>
        <dbReference type="ARBA" id="ARBA00022692"/>
    </source>
</evidence>
<evidence type="ECO:0000256" key="14">
    <source>
        <dbReference type="SAM" id="MobiDB-lite"/>
    </source>
</evidence>
<feature type="region of interest" description="Disordered" evidence="14">
    <location>
        <begin position="1"/>
        <end position="22"/>
    </location>
</feature>
<feature type="transmembrane region" description="Helical" evidence="15">
    <location>
        <begin position="918"/>
        <end position="938"/>
    </location>
</feature>
<keyword evidence="5" id="KW-0328">Glycosyltransferase</keyword>
<dbReference type="InterPro" id="IPR016093">
    <property type="entry name" value="MIR_motif"/>
</dbReference>
<keyword evidence="6 17" id="KW-0808">Transferase</keyword>
<evidence type="ECO:0000256" key="11">
    <source>
        <dbReference type="ARBA" id="ARBA00023136"/>
    </source>
</evidence>
<evidence type="ECO:0000256" key="9">
    <source>
        <dbReference type="ARBA" id="ARBA00022824"/>
    </source>
</evidence>
<keyword evidence="9" id="KW-0256">Endoplasmic reticulum</keyword>
<feature type="domain" description="MIR" evidence="16">
    <location>
        <begin position="560"/>
        <end position="621"/>
    </location>
</feature>
<comment type="similarity">
    <text evidence="3">Belongs to the glycosyltransferase 39 family.</text>
</comment>
<feature type="region of interest" description="Disordered" evidence="14">
    <location>
        <begin position="539"/>
        <end position="559"/>
    </location>
</feature>
<dbReference type="SUPFAM" id="SSF82109">
    <property type="entry name" value="MIR domain"/>
    <property type="match status" value="2"/>
</dbReference>
<evidence type="ECO:0000259" key="16">
    <source>
        <dbReference type="PROSITE" id="PS50919"/>
    </source>
</evidence>
<keyword evidence="7 15" id="KW-0812">Transmembrane</keyword>
<dbReference type="InterPro" id="IPR032421">
    <property type="entry name" value="PMT_4TMC"/>
</dbReference>
<comment type="catalytic activity">
    <reaction evidence="12">
        <text>a di-trans,poly-cis-dolichyl beta-D-mannosyl phosphate + L-threonyl-[protein] = 3-O-(alpha-D-mannosyl)-L-threonyl-[protein] + a di-trans,poly-cis-dolichyl phosphate + H(+)</text>
        <dbReference type="Rhea" id="RHEA:53396"/>
        <dbReference type="Rhea" id="RHEA-COMP:11060"/>
        <dbReference type="Rhea" id="RHEA-COMP:13547"/>
        <dbReference type="Rhea" id="RHEA-COMP:19498"/>
        <dbReference type="Rhea" id="RHEA-COMP:19501"/>
        <dbReference type="ChEBI" id="CHEBI:15378"/>
        <dbReference type="ChEBI" id="CHEBI:30013"/>
        <dbReference type="ChEBI" id="CHEBI:57683"/>
        <dbReference type="ChEBI" id="CHEBI:58211"/>
        <dbReference type="ChEBI" id="CHEBI:137323"/>
        <dbReference type="EC" id="2.4.1.109"/>
    </reaction>
</comment>
<dbReference type="InterPro" id="IPR027005">
    <property type="entry name" value="PMT-like"/>
</dbReference>
<dbReference type="EC" id="2.4.1.109" evidence="4"/>
<dbReference type="GO" id="GO:0005789">
    <property type="term" value="C:endoplasmic reticulum membrane"/>
    <property type="evidence" value="ECO:0007669"/>
    <property type="project" value="UniProtKB-SubCell"/>
</dbReference>
<dbReference type="InterPro" id="IPR003342">
    <property type="entry name" value="ArnT-like_N"/>
</dbReference>
<feature type="transmembrane region" description="Helical" evidence="15">
    <location>
        <begin position="876"/>
        <end position="897"/>
    </location>
</feature>
<evidence type="ECO:0000256" key="6">
    <source>
        <dbReference type="ARBA" id="ARBA00022679"/>
    </source>
</evidence>
<evidence type="ECO:0000313" key="18">
    <source>
        <dbReference type="Proteomes" id="UP000070544"/>
    </source>
</evidence>
<dbReference type="Gene3D" id="2.80.10.50">
    <property type="match status" value="2"/>
</dbReference>
<dbReference type="PANTHER" id="PTHR10050">
    <property type="entry name" value="DOLICHYL-PHOSPHATE-MANNOSE--PROTEIN MANNOSYLTRANSFERASE"/>
    <property type="match status" value="1"/>
</dbReference>
<evidence type="ECO:0000256" key="10">
    <source>
        <dbReference type="ARBA" id="ARBA00022989"/>
    </source>
</evidence>
<dbReference type="Pfam" id="PF02366">
    <property type="entry name" value="PMT"/>
    <property type="match status" value="1"/>
</dbReference>
<feature type="transmembrane region" description="Helical" evidence="15">
    <location>
        <begin position="172"/>
        <end position="191"/>
    </location>
</feature>
<feature type="transmembrane region" description="Helical" evidence="15">
    <location>
        <begin position="285"/>
        <end position="306"/>
    </location>
</feature>
<proteinExistence type="inferred from homology"/>
<evidence type="ECO:0000256" key="13">
    <source>
        <dbReference type="ARBA" id="ARBA00045102"/>
    </source>
</evidence>
<evidence type="ECO:0000256" key="15">
    <source>
        <dbReference type="SAM" id="Phobius"/>
    </source>
</evidence>
<name>A0A139A9Y6_GONPJ</name>
<evidence type="ECO:0000313" key="17">
    <source>
        <dbReference type="EMBL" id="KXS13508.1"/>
    </source>
</evidence>
<evidence type="ECO:0000256" key="1">
    <source>
        <dbReference type="ARBA" id="ARBA00004477"/>
    </source>
</evidence>
<dbReference type="EMBL" id="KQ965777">
    <property type="protein sequence ID" value="KXS13508.1"/>
    <property type="molecule type" value="Genomic_DNA"/>
</dbReference>
<protein>
    <recommendedName>
        <fullName evidence="4">dolichyl-phosphate-mannose--protein mannosyltransferase</fullName>
        <ecNumber evidence="4">2.4.1.109</ecNumber>
    </recommendedName>
</protein>
<dbReference type="AlphaFoldDB" id="A0A139A9Y6"/>
<feature type="transmembrane region" description="Helical" evidence="15">
    <location>
        <begin position="231"/>
        <end position="264"/>
    </location>
</feature>
<feature type="transmembrane region" description="Helical" evidence="15">
    <location>
        <begin position="198"/>
        <end position="219"/>
    </location>
</feature>
<comment type="pathway">
    <text evidence="2">Protein modification; protein glycosylation.</text>
</comment>
<organism evidence="17 18">
    <name type="scientific">Gonapodya prolifera (strain JEL478)</name>
    <name type="common">Monoblepharis prolifera</name>
    <dbReference type="NCBI Taxonomy" id="1344416"/>
    <lineage>
        <taxon>Eukaryota</taxon>
        <taxon>Fungi</taxon>
        <taxon>Fungi incertae sedis</taxon>
        <taxon>Chytridiomycota</taxon>
        <taxon>Chytridiomycota incertae sedis</taxon>
        <taxon>Monoblepharidomycetes</taxon>
        <taxon>Monoblepharidales</taxon>
        <taxon>Gonapodyaceae</taxon>
        <taxon>Gonapodya</taxon>
    </lineage>
</organism>
<dbReference type="Proteomes" id="UP000070544">
    <property type="component" value="Unassembled WGS sequence"/>
</dbReference>